<keyword evidence="3" id="KW-1134">Transmembrane beta strand</keyword>
<comment type="function">
    <text evidence="7">CyaE is necessary for transport of calmodulin-sensitive adenylate cyclase-hemolysin (cyclolysin).</text>
</comment>
<dbReference type="PIRSF" id="PIRSF001892">
    <property type="entry name" value="CyaE"/>
    <property type="match status" value="1"/>
</dbReference>
<dbReference type="PANTHER" id="PTHR30026:SF20">
    <property type="entry name" value="OUTER MEMBRANE PROTEIN TOLC"/>
    <property type="match status" value="1"/>
</dbReference>
<dbReference type="EMBL" id="QRBE01000016">
    <property type="protein sequence ID" value="RDS79181.1"/>
    <property type="molecule type" value="Genomic_DNA"/>
</dbReference>
<keyword evidence="7" id="KW-0354">Hemolysis</keyword>
<dbReference type="InterPro" id="IPR028351">
    <property type="entry name" value="CyaE"/>
</dbReference>
<keyword evidence="5 7" id="KW-0472">Membrane</keyword>
<organism evidence="9 10">
    <name type="scientific">Dyella monticola</name>
    <dbReference type="NCBI Taxonomy" id="1927958"/>
    <lineage>
        <taxon>Bacteria</taxon>
        <taxon>Pseudomonadati</taxon>
        <taxon>Pseudomonadota</taxon>
        <taxon>Gammaproteobacteria</taxon>
        <taxon>Lysobacterales</taxon>
        <taxon>Rhodanobacteraceae</taxon>
        <taxon>Dyella</taxon>
    </lineage>
</organism>
<sequence length="483" mass="49747">MAPSAPDRPWTPTVDASGALTAAPASESTPPSQSYVLPPNPGAATFGATTIDSARIYDLADLIDLAESNNPETRIAWNEARNAALTAGIARSAYLPRISATALGARQTENGRSSVLGAQANQNNSFTGGIAVLSVEWLLFDFGERRALVAAADQGAVIADIGFTGAHQKLIHAVSVAFYAYSAACARAESTQASLKDAKDIELAAESRKKHGEGTVVEVAQARQLTAQAELAKVDADGDKSNAYLALLSAIGVSPLSHIQIADVSQRPLPSGLDQPVDRVLSDALQRRPDVLAAIAQQKAADAGVRAAKADFLPKFFVSASGTHASGNVDLSAVPAVGDQAPTVNLSNHHWGATVIVGVTIPLYNGGVRNAALAQARNRADSAAEALDRVKLDAAQEVVMADSKLHTSLAAVSATRALLDASEVTYDAAFAAFRRGVGSSTDILVAERQLLEARNAAVDAHSAALSAAATLALACGSLGQAPN</sequence>
<dbReference type="InterPro" id="IPR003423">
    <property type="entry name" value="OMP_efflux"/>
</dbReference>
<dbReference type="GO" id="GO:0015562">
    <property type="term" value="F:efflux transmembrane transporter activity"/>
    <property type="evidence" value="ECO:0007669"/>
    <property type="project" value="InterPro"/>
</dbReference>
<feature type="region of interest" description="Disordered" evidence="8">
    <location>
        <begin position="1"/>
        <end position="40"/>
    </location>
</feature>
<reference evidence="9 10" key="1">
    <citation type="submission" date="2018-07" db="EMBL/GenBank/DDBJ databases">
        <title>Dyella monticola sp. nov. and Dyella psychrodurans sp. nov. isolated from monsoon evergreen broad-leaved forest soil of Dinghu Mountain, China.</title>
        <authorList>
            <person name="Gao Z."/>
            <person name="Qiu L."/>
        </authorList>
    </citation>
    <scope>NUCLEOTIDE SEQUENCE [LARGE SCALE GENOMIC DNA]</scope>
    <source>
        <strain evidence="9 10">4G-K06</strain>
    </source>
</reference>
<comment type="caution">
    <text evidence="9">The sequence shown here is derived from an EMBL/GenBank/DDBJ whole genome shotgun (WGS) entry which is preliminary data.</text>
</comment>
<protein>
    <recommendedName>
        <fullName evidence="7">Protein CyaE</fullName>
    </recommendedName>
</protein>
<evidence type="ECO:0000256" key="4">
    <source>
        <dbReference type="ARBA" id="ARBA00022692"/>
    </source>
</evidence>
<evidence type="ECO:0000313" key="9">
    <source>
        <dbReference type="EMBL" id="RDS79181.1"/>
    </source>
</evidence>
<keyword evidence="6 7" id="KW-0998">Cell outer membrane</keyword>
<gene>
    <name evidence="9" type="ORF">DWU98_19390</name>
</gene>
<evidence type="ECO:0000313" key="10">
    <source>
        <dbReference type="Proteomes" id="UP000254258"/>
    </source>
</evidence>
<dbReference type="Gene3D" id="1.20.1600.10">
    <property type="entry name" value="Outer membrane efflux proteins (OEP)"/>
    <property type="match status" value="1"/>
</dbReference>
<dbReference type="SUPFAM" id="SSF56954">
    <property type="entry name" value="Outer membrane efflux proteins (OEP)"/>
    <property type="match status" value="1"/>
</dbReference>
<comment type="subcellular location">
    <subcellularLocation>
        <location evidence="7">Cell outer membrane</location>
        <topology evidence="7">Peripheral membrane protein</topology>
    </subcellularLocation>
</comment>
<dbReference type="AlphaFoldDB" id="A0A370WSX7"/>
<evidence type="ECO:0000256" key="2">
    <source>
        <dbReference type="ARBA" id="ARBA00022448"/>
    </source>
</evidence>
<dbReference type="GO" id="GO:0015288">
    <property type="term" value="F:porin activity"/>
    <property type="evidence" value="ECO:0007669"/>
    <property type="project" value="TreeGrafter"/>
</dbReference>
<dbReference type="RefSeq" id="WP_115497241.1">
    <property type="nucleotide sequence ID" value="NZ_QRBE01000016.1"/>
</dbReference>
<evidence type="ECO:0000256" key="5">
    <source>
        <dbReference type="ARBA" id="ARBA00023136"/>
    </source>
</evidence>
<accession>A0A370WSX7</accession>
<evidence type="ECO:0000256" key="6">
    <source>
        <dbReference type="ARBA" id="ARBA00023237"/>
    </source>
</evidence>
<comment type="similarity">
    <text evidence="1 7">Belongs to the outer membrane factor (OMF) (TC 1.B.17) family.</text>
</comment>
<evidence type="ECO:0000256" key="8">
    <source>
        <dbReference type="SAM" id="MobiDB-lite"/>
    </source>
</evidence>
<dbReference type="GO" id="GO:1990281">
    <property type="term" value="C:efflux pump complex"/>
    <property type="evidence" value="ECO:0007669"/>
    <property type="project" value="TreeGrafter"/>
</dbReference>
<keyword evidence="7" id="KW-0204">Cytolysis</keyword>
<keyword evidence="4" id="KW-0812">Transmembrane</keyword>
<proteinExistence type="inferred from homology"/>
<dbReference type="InterPro" id="IPR051906">
    <property type="entry name" value="TolC-like"/>
</dbReference>
<evidence type="ECO:0000256" key="1">
    <source>
        <dbReference type="ARBA" id="ARBA00007613"/>
    </source>
</evidence>
<dbReference type="Pfam" id="PF02321">
    <property type="entry name" value="OEP"/>
    <property type="match status" value="2"/>
</dbReference>
<keyword evidence="10" id="KW-1185">Reference proteome</keyword>
<name>A0A370WSX7_9GAMM</name>
<feature type="compositionally biased region" description="Polar residues" evidence="8">
    <location>
        <begin position="26"/>
        <end position="35"/>
    </location>
</feature>
<evidence type="ECO:0000256" key="7">
    <source>
        <dbReference type="PIRNR" id="PIRNR001892"/>
    </source>
</evidence>
<dbReference type="OrthoDB" id="5296315at2"/>
<dbReference type="Proteomes" id="UP000254258">
    <property type="component" value="Unassembled WGS sequence"/>
</dbReference>
<dbReference type="PANTHER" id="PTHR30026">
    <property type="entry name" value="OUTER MEMBRANE PROTEIN TOLC"/>
    <property type="match status" value="1"/>
</dbReference>
<keyword evidence="2 7" id="KW-0813">Transport</keyword>
<dbReference type="GO" id="GO:0009279">
    <property type="term" value="C:cell outer membrane"/>
    <property type="evidence" value="ECO:0007669"/>
    <property type="project" value="UniProtKB-SubCell"/>
</dbReference>
<dbReference type="GO" id="GO:0031640">
    <property type="term" value="P:killing of cells of another organism"/>
    <property type="evidence" value="ECO:0007669"/>
    <property type="project" value="UniProtKB-KW"/>
</dbReference>
<evidence type="ECO:0000256" key="3">
    <source>
        <dbReference type="ARBA" id="ARBA00022452"/>
    </source>
</evidence>